<dbReference type="Proteomes" id="UP000504603">
    <property type="component" value="Unplaced"/>
</dbReference>
<dbReference type="SUPFAM" id="SSF57889">
    <property type="entry name" value="Cysteine-rich domain"/>
    <property type="match status" value="2"/>
</dbReference>
<proteinExistence type="predicted"/>
<evidence type="ECO:0000313" key="6">
    <source>
        <dbReference type="Proteomes" id="UP000504603"/>
    </source>
</evidence>
<dbReference type="RefSeq" id="XP_022133590.1">
    <property type="nucleotide sequence ID" value="XM_022277898.1"/>
</dbReference>
<accession>A0A6J1BVP4</accession>
<sequence length="231" mass="26730">MGLRNPNHPRHDLELKQSPKPYICSGCKETGFGPRYHCAKCDFNLHETCMFPKILPSPHEFFPGSMFKFSTTPHKKCPRICDACMNPIKGFVYHCRRHDLDLHPCCRNLHNRYEIEDVAFNLRSKIGRQCVWCDCESIKDRGWSYVSECGEYHVHVACVTEMALQKWHSGGGDLVRSVDKTSHWLWRSNKDHSKAIKCWRILKIFVKTIVSIVLGDPTPVLASLFQDLIKN</sequence>
<dbReference type="Pfam" id="PF03107">
    <property type="entry name" value="C1_2"/>
    <property type="match status" value="1"/>
</dbReference>
<feature type="domain" description="DC1" evidence="5">
    <location>
        <begin position="7"/>
        <end position="50"/>
    </location>
</feature>
<protein>
    <submittedName>
        <fullName evidence="7">Uncharacterized protein LOC111006129</fullName>
    </submittedName>
</protein>
<dbReference type="PANTHER" id="PTHR46477:SF5">
    <property type="entry name" value="PHORBOL-ESTER_DAG-TYPE DOMAIN-CONTAINING PROTEIN"/>
    <property type="match status" value="1"/>
</dbReference>
<dbReference type="Gene3D" id="3.30.60.90">
    <property type="match status" value="1"/>
</dbReference>
<keyword evidence="4" id="KW-0862">Zinc</keyword>
<dbReference type="AlphaFoldDB" id="A0A6J1BVP4"/>
<dbReference type="GO" id="GO:0008270">
    <property type="term" value="F:zinc ion binding"/>
    <property type="evidence" value="ECO:0007669"/>
    <property type="project" value="UniProtKB-KW"/>
</dbReference>
<evidence type="ECO:0000256" key="2">
    <source>
        <dbReference type="ARBA" id="ARBA00022737"/>
    </source>
</evidence>
<dbReference type="GeneID" id="111006129"/>
<evidence type="ECO:0000259" key="5">
    <source>
        <dbReference type="Pfam" id="PF03107"/>
    </source>
</evidence>
<organism evidence="6 7">
    <name type="scientific">Momordica charantia</name>
    <name type="common">Bitter gourd</name>
    <name type="synonym">Balsam pear</name>
    <dbReference type="NCBI Taxonomy" id="3673"/>
    <lineage>
        <taxon>Eukaryota</taxon>
        <taxon>Viridiplantae</taxon>
        <taxon>Streptophyta</taxon>
        <taxon>Embryophyta</taxon>
        <taxon>Tracheophyta</taxon>
        <taxon>Spermatophyta</taxon>
        <taxon>Magnoliopsida</taxon>
        <taxon>eudicotyledons</taxon>
        <taxon>Gunneridae</taxon>
        <taxon>Pentapetalae</taxon>
        <taxon>rosids</taxon>
        <taxon>fabids</taxon>
        <taxon>Cucurbitales</taxon>
        <taxon>Cucurbitaceae</taxon>
        <taxon>Momordiceae</taxon>
        <taxon>Momordica</taxon>
    </lineage>
</organism>
<dbReference type="PANTHER" id="PTHR46477">
    <property type="entry name" value="CYSTEINE/HISTIDINE-RICH C1 DOMAIN FAMILY PROTEIN"/>
    <property type="match status" value="1"/>
</dbReference>
<evidence type="ECO:0000256" key="3">
    <source>
        <dbReference type="ARBA" id="ARBA00022771"/>
    </source>
</evidence>
<reference evidence="7" key="1">
    <citation type="submission" date="2025-08" db="UniProtKB">
        <authorList>
            <consortium name="RefSeq"/>
        </authorList>
    </citation>
    <scope>IDENTIFICATION</scope>
    <source>
        <strain evidence="7">OHB3-1</strain>
    </source>
</reference>
<dbReference type="KEGG" id="mcha:111006129"/>
<dbReference type="InterPro" id="IPR046349">
    <property type="entry name" value="C1-like_sf"/>
</dbReference>
<name>A0A6J1BVP4_MOMCH</name>
<keyword evidence="6" id="KW-1185">Reference proteome</keyword>
<dbReference type="OrthoDB" id="1841377at2759"/>
<evidence type="ECO:0000256" key="4">
    <source>
        <dbReference type="ARBA" id="ARBA00022833"/>
    </source>
</evidence>
<keyword evidence="1" id="KW-0479">Metal-binding</keyword>
<evidence type="ECO:0000256" key="1">
    <source>
        <dbReference type="ARBA" id="ARBA00022723"/>
    </source>
</evidence>
<keyword evidence="2" id="KW-0677">Repeat</keyword>
<dbReference type="InterPro" id="IPR043145">
    <property type="entry name" value="Znf_ZZ_sf"/>
</dbReference>
<keyword evidence="3" id="KW-0863">Zinc-finger</keyword>
<evidence type="ECO:0000313" key="7">
    <source>
        <dbReference type="RefSeq" id="XP_022133590.1"/>
    </source>
</evidence>
<dbReference type="InterPro" id="IPR004146">
    <property type="entry name" value="DC1"/>
</dbReference>
<gene>
    <name evidence="7" type="primary">LOC111006129</name>
</gene>